<dbReference type="InterPro" id="IPR002634">
    <property type="entry name" value="BolA"/>
</dbReference>
<reference evidence="3" key="1">
    <citation type="journal article" date="2023" name="IScience">
        <title>Live-bearing cockroach genome reveals convergent evolutionary mechanisms linked to viviparity in insects and beyond.</title>
        <authorList>
            <person name="Fouks B."/>
            <person name="Harrison M.C."/>
            <person name="Mikhailova A.A."/>
            <person name="Marchal E."/>
            <person name="English S."/>
            <person name="Carruthers M."/>
            <person name="Jennings E.C."/>
            <person name="Chiamaka E.L."/>
            <person name="Frigard R.A."/>
            <person name="Pippel M."/>
            <person name="Attardo G.M."/>
            <person name="Benoit J.B."/>
            <person name="Bornberg-Bauer E."/>
            <person name="Tobe S.S."/>
        </authorList>
    </citation>
    <scope>NUCLEOTIDE SEQUENCE</scope>
    <source>
        <strain evidence="3">Stay&amp;Tobe</strain>
    </source>
</reference>
<evidence type="ECO:0008006" key="5">
    <source>
        <dbReference type="Google" id="ProtNLM"/>
    </source>
</evidence>
<dbReference type="Pfam" id="PF01722">
    <property type="entry name" value="BolA"/>
    <property type="match status" value="1"/>
</dbReference>
<dbReference type="SUPFAM" id="SSF82657">
    <property type="entry name" value="BolA-like"/>
    <property type="match status" value="1"/>
</dbReference>
<evidence type="ECO:0000256" key="2">
    <source>
        <dbReference type="RuleBase" id="RU003860"/>
    </source>
</evidence>
<reference evidence="3" key="2">
    <citation type="submission" date="2023-05" db="EMBL/GenBank/DDBJ databases">
        <authorList>
            <person name="Fouks B."/>
        </authorList>
    </citation>
    <scope>NUCLEOTIDE SEQUENCE</scope>
    <source>
        <strain evidence="3">Stay&amp;Tobe</strain>
        <tissue evidence="3">Testes</tissue>
    </source>
</reference>
<dbReference type="EMBL" id="JASPKZ010009803">
    <property type="protein sequence ID" value="KAJ9576240.1"/>
    <property type="molecule type" value="Genomic_DNA"/>
</dbReference>
<dbReference type="PANTHER" id="PTHR46229">
    <property type="entry name" value="BOLA TRANSCRIPTION REGULATOR"/>
    <property type="match status" value="1"/>
</dbReference>
<dbReference type="Gene3D" id="3.30.300.90">
    <property type="entry name" value="BolA-like"/>
    <property type="match status" value="1"/>
</dbReference>
<gene>
    <name evidence="3" type="ORF">L9F63_006902</name>
</gene>
<evidence type="ECO:0000313" key="3">
    <source>
        <dbReference type="EMBL" id="KAJ9576240.1"/>
    </source>
</evidence>
<dbReference type="InterPro" id="IPR036065">
    <property type="entry name" value="BolA-like_sf"/>
</dbReference>
<accession>A0AAD7Z9G0</accession>
<comment type="caution">
    <text evidence="3">The sequence shown here is derived from an EMBL/GenBank/DDBJ whole genome shotgun (WGS) entry which is preliminary data.</text>
</comment>
<proteinExistence type="inferred from homology"/>
<dbReference type="InterPro" id="IPR050961">
    <property type="entry name" value="BolA/IbaG_stress_morph_reg"/>
</dbReference>
<sequence length="164" mass="18363">MITLFHLKTAALKVPGKLELLPFTVSRIYSQQSKMIGESSESKISNPIECAVRRKLAGHLEPFHLDVLNESYMHNVPPGAETHFKVIIVSEKFDNVPLIKRHRMVNEILKDELQNGVHALSIVVSAFIFNIKNKLILFAKTPSQWEESSKTVSPSPACRGGFGK</sequence>
<dbReference type="AlphaFoldDB" id="A0AAD7Z9G0"/>
<dbReference type="GO" id="GO:0005739">
    <property type="term" value="C:mitochondrion"/>
    <property type="evidence" value="ECO:0007669"/>
    <property type="project" value="TreeGrafter"/>
</dbReference>
<organism evidence="3 4">
    <name type="scientific">Diploptera punctata</name>
    <name type="common">Pacific beetle cockroach</name>
    <dbReference type="NCBI Taxonomy" id="6984"/>
    <lineage>
        <taxon>Eukaryota</taxon>
        <taxon>Metazoa</taxon>
        <taxon>Ecdysozoa</taxon>
        <taxon>Arthropoda</taxon>
        <taxon>Hexapoda</taxon>
        <taxon>Insecta</taxon>
        <taxon>Pterygota</taxon>
        <taxon>Neoptera</taxon>
        <taxon>Polyneoptera</taxon>
        <taxon>Dictyoptera</taxon>
        <taxon>Blattodea</taxon>
        <taxon>Blaberoidea</taxon>
        <taxon>Blaberidae</taxon>
        <taxon>Diplopterinae</taxon>
        <taxon>Diploptera</taxon>
    </lineage>
</organism>
<dbReference type="PANTHER" id="PTHR46229:SF2">
    <property type="entry name" value="BOLA-LIKE PROTEIN 1"/>
    <property type="match status" value="1"/>
</dbReference>
<name>A0AAD7Z9G0_DIPPU</name>
<evidence type="ECO:0000313" key="4">
    <source>
        <dbReference type="Proteomes" id="UP001233999"/>
    </source>
</evidence>
<protein>
    <recommendedName>
        <fullName evidence="5">BolA-like protein DDB_G0274169</fullName>
    </recommendedName>
</protein>
<comment type="similarity">
    <text evidence="1 2">Belongs to the BolA/IbaG family.</text>
</comment>
<evidence type="ECO:0000256" key="1">
    <source>
        <dbReference type="ARBA" id="ARBA00005578"/>
    </source>
</evidence>
<keyword evidence="4" id="KW-1185">Reference proteome</keyword>
<dbReference type="Proteomes" id="UP001233999">
    <property type="component" value="Unassembled WGS sequence"/>
</dbReference>